<reference evidence="4 5" key="1">
    <citation type="submission" date="2019-10" db="EMBL/GenBank/DDBJ databases">
        <title>Complete genome sequence of Variovorax paradoxus 5C-2.</title>
        <authorList>
            <person name="Gogoleva N.E."/>
            <person name="Balkin A.S."/>
        </authorList>
    </citation>
    <scope>NUCLEOTIDE SEQUENCE [LARGE SCALE GENOMIC DNA]</scope>
    <source>
        <strain evidence="4 5">5C-2</strain>
    </source>
</reference>
<evidence type="ECO:0000256" key="2">
    <source>
        <dbReference type="SAM" id="SignalP"/>
    </source>
</evidence>
<name>A0A5Q0MDH3_VARPD</name>
<dbReference type="SMART" id="SM00062">
    <property type="entry name" value="PBPb"/>
    <property type="match status" value="1"/>
</dbReference>
<dbReference type="Gene3D" id="3.40.190.10">
    <property type="entry name" value="Periplasmic binding protein-like II"/>
    <property type="match status" value="2"/>
</dbReference>
<dbReference type="AlphaFoldDB" id="A0A5Q0MDH3"/>
<evidence type="ECO:0000256" key="1">
    <source>
        <dbReference type="ARBA" id="ARBA00022729"/>
    </source>
</evidence>
<feature type="chain" id="PRO_5025048567" evidence="2">
    <location>
        <begin position="26"/>
        <end position="268"/>
    </location>
</feature>
<feature type="domain" description="Solute-binding protein family 3/N-terminal" evidence="3">
    <location>
        <begin position="38"/>
        <end position="258"/>
    </location>
</feature>
<protein>
    <submittedName>
        <fullName evidence="4">Transporter substrate-binding domain-containing protein</fullName>
    </submittedName>
</protein>
<dbReference type="Proteomes" id="UP000326780">
    <property type="component" value="Chromosome"/>
</dbReference>
<dbReference type="EMBL" id="CP045644">
    <property type="protein sequence ID" value="QFZ87701.1"/>
    <property type="molecule type" value="Genomic_DNA"/>
</dbReference>
<dbReference type="InterPro" id="IPR001638">
    <property type="entry name" value="Solute-binding_3/MltF_N"/>
</dbReference>
<keyword evidence="1 2" id="KW-0732">Signal</keyword>
<evidence type="ECO:0000259" key="3">
    <source>
        <dbReference type="SMART" id="SM00062"/>
    </source>
</evidence>
<evidence type="ECO:0000313" key="4">
    <source>
        <dbReference type="EMBL" id="QFZ87701.1"/>
    </source>
</evidence>
<organism evidence="4 5">
    <name type="scientific">Variovorax paradoxus</name>
    <dbReference type="NCBI Taxonomy" id="34073"/>
    <lineage>
        <taxon>Bacteria</taxon>
        <taxon>Pseudomonadati</taxon>
        <taxon>Pseudomonadota</taxon>
        <taxon>Betaproteobacteria</taxon>
        <taxon>Burkholderiales</taxon>
        <taxon>Comamonadaceae</taxon>
        <taxon>Variovorax</taxon>
    </lineage>
</organism>
<evidence type="ECO:0000313" key="5">
    <source>
        <dbReference type="Proteomes" id="UP000326780"/>
    </source>
</evidence>
<dbReference type="PANTHER" id="PTHR35936:SF17">
    <property type="entry name" value="ARGININE-BINDING EXTRACELLULAR PROTEIN ARTP"/>
    <property type="match status" value="1"/>
</dbReference>
<dbReference type="PANTHER" id="PTHR35936">
    <property type="entry name" value="MEMBRANE-BOUND LYTIC MUREIN TRANSGLYCOSYLASE F"/>
    <property type="match status" value="1"/>
</dbReference>
<dbReference type="SUPFAM" id="SSF53850">
    <property type="entry name" value="Periplasmic binding protein-like II"/>
    <property type="match status" value="1"/>
</dbReference>
<sequence>MRHSGRFLGALCAAAFTLWAPSALAQSDTLAKVQESRKIRIAIDLNVPPWSYKNDKLEVTGSEVETAQLLAKDLGAELEIVTTNGANRIPLLITNRADIVISAMTITPERLKAIDFSIPYSGISTFVAAPKSMVIRTPADLAGKRIAVTRGTTNDADVTKLAPHGAEIVRFEDEATTMTAVVSGQMDVIAQATTLIALINQKAPARQLEPKLPLQESLFGVGLRKGDTRMKEWVDRWIQAQLKNGKLQAIYRKHQGADLPAAVLKSAS</sequence>
<dbReference type="Pfam" id="PF00497">
    <property type="entry name" value="SBP_bac_3"/>
    <property type="match status" value="1"/>
</dbReference>
<accession>A0A5Q0MDH3</accession>
<proteinExistence type="predicted"/>
<feature type="signal peptide" evidence="2">
    <location>
        <begin position="1"/>
        <end position="25"/>
    </location>
</feature>
<gene>
    <name evidence="4" type="ORF">GFK26_21470</name>
</gene>